<evidence type="ECO:0000256" key="1">
    <source>
        <dbReference type="SAM" id="MobiDB-lite"/>
    </source>
</evidence>
<reference evidence="4" key="1">
    <citation type="journal article" date="2020" name="Science">
        <title>Unexpected conservation and global transmission of agrobacterial virulence plasmids.</title>
        <authorList>
            <person name="Weisberg A.J."/>
            <person name="Davis E.W. 2nd"/>
            <person name="Tabima J."/>
            <person name="Belcher M.S."/>
            <person name="Miller M."/>
            <person name="Kuo C.H."/>
            <person name="Loper J.E."/>
            <person name="Grunwald N.J."/>
            <person name="Putnam M.L."/>
            <person name="Chang J.H."/>
        </authorList>
    </citation>
    <scope>NUCLEOTIDE SEQUENCE</scope>
    <source>
        <strain evidence="4">17-1853-1a</strain>
    </source>
</reference>
<dbReference type="InterPro" id="IPR021760">
    <property type="entry name" value="RepC_C"/>
</dbReference>
<name>A0AA44F358_AGRTU</name>
<comment type="caution">
    <text evidence="4">The sequence shown here is derived from an EMBL/GenBank/DDBJ whole genome shotgun (WGS) entry which is preliminary data.</text>
</comment>
<sequence>MEGGQVTTPFGRRSVTLALVKQQIATTRIKEGKSADKWKVFRDASEAREVLGLQDRSLAVLDALLSFYPENELRQDAQLIVFPSNIQLSIRAHGIAGATLRRHLALLVDAGLIIRKDSANGKRYARKDGEGSIEHAFGFDISPLLMRAEELACLAQQVAADRIAFRRAKENLTICRRDIRKLITAAVEEGAAGDWDELEEQYLAAVRRIPRNPTLDELRDLGIEMDNLRQNIINQLNSDDFSSEMTTNDAQNERHIQNSNTNFPKELEPSSEKEQGAKPSQNKQAEHVPIKAFPIGLVLRACPEILNYGPEGQIRNWRELMTAAVVVRSMLGVSPSAYQEACEVMGPENAAVTIACILERGGHINSAGGYLRDLTNRAKRGEFSLGPVLMALLRAAGHSVKATG</sequence>
<organism evidence="4 5">
    <name type="scientific">Agrobacterium tumefaciens</name>
    <dbReference type="NCBI Taxonomy" id="358"/>
    <lineage>
        <taxon>Bacteria</taxon>
        <taxon>Pseudomonadati</taxon>
        <taxon>Pseudomonadota</taxon>
        <taxon>Alphaproteobacteria</taxon>
        <taxon>Hyphomicrobiales</taxon>
        <taxon>Rhizobiaceae</taxon>
        <taxon>Rhizobium/Agrobacterium group</taxon>
        <taxon>Agrobacterium</taxon>
        <taxon>Agrobacterium tumefaciens complex</taxon>
    </lineage>
</organism>
<dbReference type="AlphaFoldDB" id="A0AA44F358"/>
<gene>
    <name evidence="4" type="ORF">G6M46_07345</name>
</gene>
<feature type="compositionally biased region" description="Basic and acidic residues" evidence="1">
    <location>
        <begin position="265"/>
        <end position="276"/>
    </location>
</feature>
<protein>
    <submittedName>
        <fullName evidence="4">Replication initiation protein RepC</fullName>
    </submittedName>
</protein>
<feature type="compositionally biased region" description="Polar residues" evidence="1">
    <location>
        <begin position="239"/>
        <end position="250"/>
    </location>
</feature>
<dbReference type="InterPro" id="IPR047611">
    <property type="entry name" value="RepABC_RepC"/>
</dbReference>
<evidence type="ECO:0000313" key="5">
    <source>
        <dbReference type="Proteomes" id="UP000702952"/>
    </source>
</evidence>
<accession>A0AA44F358</accession>
<dbReference type="Pfam" id="PF03428">
    <property type="entry name" value="RP-C"/>
    <property type="match status" value="1"/>
</dbReference>
<evidence type="ECO:0000259" key="3">
    <source>
        <dbReference type="Pfam" id="PF11800"/>
    </source>
</evidence>
<evidence type="ECO:0000259" key="2">
    <source>
        <dbReference type="Pfam" id="PF03428"/>
    </source>
</evidence>
<dbReference type="EMBL" id="JAAMAY010000012">
    <property type="protein sequence ID" value="NTC27967.1"/>
    <property type="molecule type" value="Genomic_DNA"/>
</dbReference>
<dbReference type="NCBIfam" id="NF040974">
    <property type="entry name" value="RepABC_RepC"/>
    <property type="match status" value="1"/>
</dbReference>
<dbReference type="Pfam" id="PF11800">
    <property type="entry name" value="RP-C_C"/>
    <property type="match status" value="1"/>
</dbReference>
<evidence type="ECO:0000313" key="4">
    <source>
        <dbReference type="EMBL" id="NTC27967.1"/>
    </source>
</evidence>
<proteinExistence type="predicted"/>
<dbReference type="InterPro" id="IPR005090">
    <property type="entry name" value="RepC_N"/>
</dbReference>
<dbReference type="NCBIfam" id="NF010396">
    <property type="entry name" value="PRK13824.1"/>
    <property type="match status" value="1"/>
</dbReference>
<feature type="domain" description="Plasmid replication protein C N-terminal" evidence="2">
    <location>
        <begin position="13"/>
        <end position="186"/>
    </location>
</feature>
<feature type="domain" description="Plasmid replication protein C C-terminal" evidence="3">
    <location>
        <begin position="294"/>
        <end position="394"/>
    </location>
</feature>
<feature type="region of interest" description="Disordered" evidence="1">
    <location>
        <begin position="239"/>
        <end position="285"/>
    </location>
</feature>
<dbReference type="RefSeq" id="WP_065658951.1">
    <property type="nucleotide sequence ID" value="NZ_CP123840.1"/>
</dbReference>
<dbReference type="Proteomes" id="UP000702952">
    <property type="component" value="Unassembled WGS sequence"/>
</dbReference>